<name>A0A4R5VG61_9BACT</name>
<evidence type="ECO:0000313" key="2">
    <source>
        <dbReference type="Proteomes" id="UP000295438"/>
    </source>
</evidence>
<dbReference type="Proteomes" id="UP000295438">
    <property type="component" value="Unassembled WGS sequence"/>
</dbReference>
<dbReference type="RefSeq" id="WP_100630324.1">
    <property type="nucleotide sequence ID" value="NZ_SMUW01000016.1"/>
</dbReference>
<sequence>MKQKRRAYYNENWFDFSEKVQRRDGYKCLKCGRKKGEVILQTHHKLYKRGLEVWEYPLSDCLTLCKGCHAEQHGIKEPSDGWTLISIDDLEGLYGICEKNGCGTEIRYEHLIYHPNFGYKTVGSTCVEFLTREDQLLSQDVLKVFKKISDFIQNSDWETAYTKNNKKYYFTTHLHHQIRIYGKDNFFAYQIALKQKGEKWFEFGDFIRATNKTFEQVKELGYIVLKGTITENEEEKDILRNIYKKIR</sequence>
<organism evidence="1 2">
    <name type="scientific">Algoriphagus formosus</name>
    <dbReference type="NCBI Taxonomy" id="2007308"/>
    <lineage>
        <taxon>Bacteria</taxon>
        <taxon>Pseudomonadati</taxon>
        <taxon>Bacteroidota</taxon>
        <taxon>Cytophagia</taxon>
        <taxon>Cytophagales</taxon>
        <taxon>Cyclobacteriaceae</taxon>
        <taxon>Algoriphagus</taxon>
    </lineage>
</organism>
<gene>
    <name evidence="1" type="ORF">E1898_00575</name>
</gene>
<evidence type="ECO:0000313" key="1">
    <source>
        <dbReference type="EMBL" id="TDK50859.1"/>
    </source>
</evidence>
<comment type="caution">
    <text evidence="1">The sequence shown here is derived from an EMBL/GenBank/DDBJ whole genome shotgun (WGS) entry which is preliminary data.</text>
</comment>
<proteinExistence type="predicted"/>
<evidence type="ECO:0008006" key="3">
    <source>
        <dbReference type="Google" id="ProtNLM"/>
    </source>
</evidence>
<dbReference type="EMBL" id="SMUW01000016">
    <property type="protein sequence ID" value="TDK50859.1"/>
    <property type="molecule type" value="Genomic_DNA"/>
</dbReference>
<accession>A0A4R5VG61</accession>
<dbReference type="AlphaFoldDB" id="A0A4R5VG61"/>
<protein>
    <recommendedName>
        <fullName evidence="3">HNH endonuclease</fullName>
    </recommendedName>
</protein>
<reference evidence="1 2" key="1">
    <citation type="submission" date="2019-03" db="EMBL/GenBank/DDBJ databases">
        <title>Algoriphagus aquimaris sp. nov., isolated form marine sediment in Pohang, Korea.</title>
        <authorList>
            <person name="Kim J."/>
            <person name="Yoon S.-H."/>
            <person name="Lee S.-S."/>
        </authorList>
    </citation>
    <scope>NUCLEOTIDE SEQUENCE [LARGE SCALE GENOMIC DNA]</scope>
    <source>
        <strain evidence="1 2">F21</strain>
    </source>
</reference>
<keyword evidence="2" id="KW-1185">Reference proteome</keyword>